<accession>A0A4R3XR08</accession>
<keyword evidence="1" id="KW-1133">Transmembrane helix</keyword>
<evidence type="ECO:0000313" key="2">
    <source>
        <dbReference type="EMBL" id="TCV80076.1"/>
    </source>
</evidence>
<dbReference type="SUPFAM" id="SSF54523">
    <property type="entry name" value="Pili subunits"/>
    <property type="match status" value="1"/>
</dbReference>
<dbReference type="InterPro" id="IPR012902">
    <property type="entry name" value="N_methyl_site"/>
</dbReference>
<dbReference type="AlphaFoldDB" id="A0A4R3XR08"/>
<keyword evidence="1" id="KW-0812">Transmembrane</keyword>
<comment type="caution">
    <text evidence="2">The sequence shown here is derived from an EMBL/GenBank/DDBJ whole genome shotgun (WGS) entry which is preliminary data.</text>
</comment>
<name>A0A4R3XR08_9PROT</name>
<dbReference type="RefSeq" id="WP_124946866.1">
    <property type="nucleotide sequence ID" value="NZ_BHVT01000044.1"/>
</dbReference>
<keyword evidence="1" id="KW-0472">Membrane</keyword>
<evidence type="ECO:0000313" key="3">
    <source>
        <dbReference type="Proteomes" id="UP000295367"/>
    </source>
</evidence>
<evidence type="ECO:0000256" key="1">
    <source>
        <dbReference type="SAM" id="Phobius"/>
    </source>
</evidence>
<reference evidence="2 3" key="1">
    <citation type="submission" date="2019-03" db="EMBL/GenBank/DDBJ databases">
        <title>Genomic Encyclopedia of Type Strains, Phase IV (KMG-IV): sequencing the most valuable type-strain genomes for metagenomic binning, comparative biology and taxonomic classification.</title>
        <authorList>
            <person name="Goeker M."/>
        </authorList>
    </citation>
    <scope>NUCLEOTIDE SEQUENCE [LARGE SCALE GENOMIC DNA]</scope>
    <source>
        <strain evidence="2 3">DSM 100309</strain>
    </source>
</reference>
<keyword evidence="3" id="KW-1185">Reference proteome</keyword>
<dbReference type="InterPro" id="IPR045584">
    <property type="entry name" value="Pilin-like"/>
</dbReference>
<dbReference type="Gene3D" id="3.30.700.10">
    <property type="entry name" value="Glycoprotein, Type 4 Pilin"/>
    <property type="match status" value="1"/>
</dbReference>
<protein>
    <submittedName>
        <fullName evidence="2">Prepilin-type N-terminal cleavage/methylation domain-containing protein</fullName>
    </submittedName>
</protein>
<gene>
    <name evidence="2" type="ORF">EDC63_13111</name>
</gene>
<feature type="transmembrane region" description="Helical" evidence="1">
    <location>
        <begin position="12"/>
        <end position="34"/>
    </location>
</feature>
<dbReference type="OrthoDB" id="6038212at2"/>
<sequence length="238" mass="25276">MQKKQLYYLSNGFTLIEIAITLFIITLLLGGLLVPLGTQIEQRKISETQRNLEEIKEAMIGFALANGRLPRPANSNVDGNEKAVCTGANASAMEQACTGFIPWATLGVPKLDAWGKVFRYSVTPAFANSSITFVTTSTKTVQTRDATGSIISLASSVPAVIISQGKNNWGIGDNGNAFADTSATNTDEDTNNSASVTFISRTQTDSGTAATGGEFDDLVAWISPNILFSRMVAAGKLP</sequence>
<organism evidence="2 3">
    <name type="scientific">Sulfurirhabdus autotrophica</name>
    <dbReference type="NCBI Taxonomy" id="1706046"/>
    <lineage>
        <taxon>Bacteria</taxon>
        <taxon>Pseudomonadati</taxon>
        <taxon>Pseudomonadota</taxon>
        <taxon>Betaproteobacteria</taxon>
        <taxon>Nitrosomonadales</taxon>
        <taxon>Sulfuricellaceae</taxon>
        <taxon>Sulfurirhabdus</taxon>
    </lineage>
</organism>
<dbReference type="NCBIfam" id="TIGR02532">
    <property type="entry name" value="IV_pilin_GFxxxE"/>
    <property type="match status" value="1"/>
</dbReference>
<proteinExistence type="predicted"/>
<dbReference type="EMBL" id="SMCO01000031">
    <property type="protein sequence ID" value="TCV80076.1"/>
    <property type="molecule type" value="Genomic_DNA"/>
</dbReference>
<dbReference type="Proteomes" id="UP000295367">
    <property type="component" value="Unassembled WGS sequence"/>
</dbReference>